<feature type="region of interest" description="Disordered" evidence="1">
    <location>
        <begin position="148"/>
        <end position="173"/>
    </location>
</feature>
<dbReference type="Proteomes" id="UP001295423">
    <property type="component" value="Unassembled WGS sequence"/>
</dbReference>
<feature type="compositionally biased region" description="Polar residues" evidence="1">
    <location>
        <begin position="1765"/>
        <end position="1775"/>
    </location>
</feature>
<feature type="domain" description="FH2" evidence="2">
    <location>
        <begin position="1297"/>
        <end position="1730"/>
    </location>
</feature>
<feature type="region of interest" description="Disordered" evidence="1">
    <location>
        <begin position="1119"/>
        <end position="1138"/>
    </location>
</feature>
<dbReference type="EMBL" id="CAKOGP040001770">
    <property type="protein sequence ID" value="CAJ1950570.1"/>
    <property type="molecule type" value="Genomic_DNA"/>
</dbReference>
<evidence type="ECO:0000256" key="1">
    <source>
        <dbReference type="SAM" id="MobiDB-lite"/>
    </source>
</evidence>
<evidence type="ECO:0000313" key="3">
    <source>
        <dbReference type="EMBL" id="CAJ1950570.1"/>
    </source>
</evidence>
<feature type="region of interest" description="Disordered" evidence="1">
    <location>
        <begin position="1010"/>
        <end position="1034"/>
    </location>
</feature>
<accession>A0AAD2PUN0</accession>
<dbReference type="Pfam" id="PF02181">
    <property type="entry name" value="FH2"/>
    <property type="match status" value="1"/>
</dbReference>
<comment type="caution">
    <text evidence="3">The sequence shown here is derived from an EMBL/GenBank/DDBJ whole genome shotgun (WGS) entry which is preliminary data.</text>
</comment>
<feature type="compositionally biased region" description="Basic and acidic residues" evidence="1">
    <location>
        <begin position="40"/>
        <end position="49"/>
    </location>
</feature>
<dbReference type="PANTHER" id="PTHR45725">
    <property type="entry name" value="FORMIN HOMOLOGY 2 FAMILY MEMBER"/>
    <property type="match status" value="1"/>
</dbReference>
<dbReference type="InterPro" id="IPR019309">
    <property type="entry name" value="WASHC3"/>
</dbReference>
<feature type="compositionally biased region" description="Polar residues" evidence="1">
    <location>
        <begin position="567"/>
        <end position="585"/>
    </location>
</feature>
<feature type="compositionally biased region" description="Low complexity" evidence="1">
    <location>
        <begin position="915"/>
        <end position="951"/>
    </location>
</feature>
<feature type="compositionally biased region" description="Basic and acidic residues" evidence="1">
    <location>
        <begin position="617"/>
        <end position="626"/>
    </location>
</feature>
<dbReference type="InterPro" id="IPR015425">
    <property type="entry name" value="FH2_Formin"/>
</dbReference>
<feature type="compositionally biased region" description="Polar residues" evidence="1">
    <location>
        <begin position="495"/>
        <end position="520"/>
    </location>
</feature>
<feature type="compositionally biased region" description="Polar residues" evidence="1">
    <location>
        <begin position="634"/>
        <end position="654"/>
    </location>
</feature>
<feature type="compositionally biased region" description="Low complexity" evidence="1">
    <location>
        <begin position="8"/>
        <end position="29"/>
    </location>
</feature>
<feature type="compositionally biased region" description="Basic residues" evidence="1">
    <location>
        <begin position="224"/>
        <end position="235"/>
    </location>
</feature>
<feature type="region of interest" description="Disordered" evidence="1">
    <location>
        <begin position="1168"/>
        <end position="1197"/>
    </location>
</feature>
<feature type="compositionally biased region" description="Polar residues" evidence="1">
    <location>
        <begin position="238"/>
        <end position="249"/>
    </location>
</feature>
<keyword evidence="4" id="KW-1185">Reference proteome</keyword>
<feature type="compositionally biased region" description="Polar residues" evidence="1">
    <location>
        <begin position="662"/>
        <end position="677"/>
    </location>
</feature>
<feature type="region of interest" description="Disordered" evidence="1">
    <location>
        <begin position="210"/>
        <end position="271"/>
    </location>
</feature>
<dbReference type="InterPro" id="IPR042201">
    <property type="entry name" value="FH2_Formin_sf"/>
</dbReference>
<dbReference type="InterPro" id="IPR051425">
    <property type="entry name" value="Formin_Homology"/>
</dbReference>
<feature type="compositionally biased region" description="Acidic residues" evidence="1">
    <location>
        <begin position="586"/>
        <end position="596"/>
    </location>
</feature>
<gene>
    <name evidence="3" type="ORF">CYCCA115_LOCUS12647</name>
</gene>
<sequence length="1895" mass="206799">MKLFRSPSTKQAAADSSSSSAQSQSNSQKSPRRRNFRFLRSVDQKRRESVSTQKRARAHAKELAMAYNLGPASDTPNSTTSSNVNLLSRADVATPSPRAQQDDFFDPFGNGAPQQQQQQQHNSDPFANASVEEDLFAIHRPPEIKSSLDQHFAEGPNDFRSKEPTASTIDSFDHSSIGSDLDLFANSNNNNSNGKPAKLDDFMGRQQQRGRNVVANPGGINAIARRKMRSQSHKRQVSDSNTSVASNTSQEEQHHHQQQYSSPPASPRGIQRAAIQNRKASYGGKHGMSSGGSVAGGSVAGSVMTTTTFQSQSSFMSSGSVAEGDPNLWDSNRDGGFTFDAFGLDESQVQQDVDNAVQELVTQGHRGFSFFQNDGAGSDNDSEFQAGPWDSPNTSRMSIASVSSDTDGFDDGFRTQPQHGGGRPRSPTPPMRGQTPPRWEKNRKGSNTRGAGFADFDNPWKHDSSFGGSASKPPAAGSEIGGSSSVFGGTKSEFMPSSSSPFQAGGNFTSSLFASNASDQGGSGPGYLGRLKTKRPDGDTDDEMQDDLAKEFAQEFVKRISPRHNVASPTSERSFGDFSEQSSYTEYDDDHSEFDEQQQQHDVPPTTRAAPKSKFGNFRDRYESSKVEVAAPSTPGQSYRTLAAQKEQQGTTDQGGKPSYGSLRSSYNAAKATTSGASEEKKEDEDGASSAAGTSKRGTLKAKWQKFENKSRPPVTTTRPPVDDDEVSVRALSSDTPRHAGRSSQGFGRKSDINKSAFSRLREESFSHSEPPTPSLQNVTLRRTPSRSKLEDLMDDESVMQNAATPSPSTTSRPVSYRQQSSADSGHSRPTTPVAGEDEPPVERKLTYREKRELELRKEAEQQAKSQQVQKQDTPKKDVAAMIRRRIAANKAKAAQEAKQQNNEVADFRSRLKPTKSSSPEKPAEESTTSTTVSPEKEAQAQAQIPAIPEQAEQDLPPRPSIGSPSPLNEFMQQGNSQKKGSLLDHETVVSLQAENADLVARLKALEQKLAEQDSPAADKSGAPSIDTDSAQDQHKMLGGMLAKRLSPTAKASSSNGPVDTKKVLGNMLAARGAPACESDGPQDPKKMLGAMLAGRAAPAASSDAPQDPKKMLGAMLAGRAAPHGASSSAPQDPKKMLGAMLAGRAAPPGGDSAAPQDPKKMLGGLLAKRAGLPPPPKEGGAEAADAPSGRPALKNDPKYEKYFKMMKVGMPKEMVKHAMQRDGLDPDILDADPNQPAGLPLKEDPKYQKYFKMLKIGIPMGQVKHSIERDGLNPDVMDQDHNLPASAAEKKLKKKKIPKIKDTHRRARLHWNTMTKVVRGSIWGKIQTDDTLSCIDIDEDEFKDLFQAEIGQKDETPKMDKVAKKGPAVRVIDAKRANNGGIILARIKMSHDEMAEAVDRMDSSSFSSSQIESIIEYLPTKDERDSLEQYMIDGGQDAAAKFNGLCECEKFMVSMMTVKHAKRKINALLFKLQFDNCLESITVDADMIDHACEELKNSSRLRQLLGIVLQFGNRLNTAGSGEKNKAGAFTLDSLLKLNQAKAFDKKTTFLHYIVLIVQRNNELLLTFDDDIQGVLKAERVYWDQCVSDLEDVENQLENVRRISLHEAKKKAGHRTPKKKDDDDDSIIDDKAMSLEEEVAALRSTQTGLFTLSAIKQVSTLRDKVDKTVVKFDKLLEYFGEHESGSKKQPHELFAIFSKFARDFKKAREEVARQQKKKQREERKKQKAMGNNPSKPNHVGNDNRSIPRTHRTESVSQAAAAAAANRTTGERSSTIPDAKSSAKASFRDQARHSRLRQVQTNVTSHNSGTSSQPLASNRNTESVPSNRPPPLAPSPSDEGYNPAGTPSAKPPMSSTTTPTGSRNLMRNRRRLMEERKKRSTPTDTSSPWRSPQTAS</sequence>
<dbReference type="GO" id="GO:0071203">
    <property type="term" value="C:WASH complex"/>
    <property type="evidence" value="ECO:0007669"/>
    <property type="project" value="InterPro"/>
</dbReference>
<dbReference type="Pfam" id="PF10152">
    <property type="entry name" value="CCDC53"/>
    <property type="match status" value="2"/>
</dbReference>
<feature type="compositionally biased region" description="Low complexity" evidence="1">
    <location>
        <begin position="889"/>
        <end position="905"/>
    </location>
</feature>
<feature type="region of interest" description="Disordered" evidence="1">
    <location>
        <begin position="371"/>
        <end position="984"/>
    </location>
</feature>
<name>A0AAD2PUN0_9STRA</name>
<feature type="compositionally biased region" description="Basic and acidic residues" evidence="1">
    <location>
        <begin position="148"/>
        <end position="163"/>
    </location>
</feature>
<evidence type="ECO:0000259" key="2">
    <source>
        <dbReference type="PROSITE" id="PS51444"/>
    </source>
</evidence>
<dbReference type="SUPFAM" id="SSF101447">
    <property type="entry name" value="Formin homology 2 domain (FH2 domain)"/>
    <property type="match status" value="1"/>
</dbReference>
<dbReference type="Gene3D" id="1.20.58.2220">
    <property type="entry name" value="Formin, FH2 domain"/>
    <property type="match status" value="1"/>
</dbReference>
<feature type="compositionally biased region" description="Basic and acidic residues" evidence="1">
    <location>
        <begin position="1708"/>
        <end position="1724"/>
    </location>
</feature>
<proteinExistence type="predicted"/>
<evidence type="ECO:0000313" key="4">
    <source>
        <dbReference type="Proteomes" id="UP001295423"/>
    </source>
</evidence>
<organism evidence="3 4">
    <name type="scientific">Cylindrotheca closterium</name>
    <dbReference type="NCBI Taxonomy" id="2856"/>
    <lineage>
        <taxon>Eukaryota</taxon>
        <taxon>Sar</taxon>
        <taxon>Stramenopiles</taxon>
        <taxon>Ochrophyta</taxon>
        <taxon>Bacillariophyta</taxon>
        <taxon>Bacillariophyceae</taxon>
        <taxon>Bacillariophycidae</taxon>
        <taxon>Bacillariales</taxon>
        <taxon>Bacillariaceae</taxon>
        <taxon>Cylindrotheca</taxon>
    </lineage>
</organism>
<feature type="region of interest" description="Disordered" evidence="1">
    <location>
        <begin position="1"/>
        <end position="134"/>
    </location>
</feature>
<feature type="compositionally biased region" description="Low complexity" evidence="1">
    <location>
        <begin position="1845"/>
        <end position="1864"/>
    </location>
</feature>
<feature type="compositionally biased region" description="Polar residues" evidence="1">
    <location>
        <begin position="164"/>
        <end position="173"/>
    </location>
</feature>
<feature type="compositionally biased region" description="Low complexity" evidence="1">
    <location>
        <begin position="805"/>
        <end position="814"/>
    </location>
</feature>
<dbReference type="PROSITE" id="PS51444">
    <property type="entry name" value="FH2"/>
    <property type="match status" value="1"/>
</dbReference>
<feature type="compositionally biased region" description="Polar residues" evidence="1">
    <location>
        <begin position="963"/>
        <end position="980"/>
    </location>
</feature>
<feature type="region of interest" description="Disordered" evidence="1">
    <location>
        <begin position="1708"/>
        <end position="1895"/>
    </location>
</feature>
<feature type="compositionally biased region" description="Polar residues" evidence="1">
    <location>
        <begin position="1796"/>
        <end position="1821"/>
    </location>
</feature>
<feature type="compositionally biased region" description="Basic and acidic residues" evidence="1">
    <location>
        <begin position="547"/>
        <end position="558"/>
    </location>
</feature>
<feature type="compositionally biased region" description="Polar residues" evidence="1">
    <location>
        <begin position="391"/>
        <end position="406"/>
    </location>
</feature>
<dbReference type="SMART" id="SM00498">
    <property type="entry name" value="FH2"/>
    <property type="match status" value="1"/>
</dbReference>
<dbReference type="PANTHER" id="PTHR45725:SF1">
    <property type="entry name" value="DISHEVELLED ASSOCIATED ACTIVATOR OF MORPHOGENESIS, ISOFORM D"/>
    <property type="match status" value="1"/>
</dbReference>
<feature type="compositionally biased region" description="Polar residues" evidence="1">
    <location>
        <begin position="817"/>
        <end position="831"/>
    </location>
</feature>
<feature type="compositionally biased region" description="Low complexity" evidence="1">
    <location>
        <begin position="863"/>
        <end position="872"/>
    </location>
</feature>
<feature type="compositionally biased region" description="Polar residues" evidence="1">
    <location>
        <begin position="1729"/>
        <end position="1746"/>
    </location>
</feature>
<reference evidence="3" key="1">
    <citation type="submission" date="2023-08" db="EMBL/GenBank/DDBJ databases">
        <authorList>
            <person name="Audoor S."/>
            <person name="Bilcke G."/>
        </authorList>
    </citation>
    <scope>NUCLEOTIDE SEQUENCE</scope>
</reference>
<feature type="compositionally biased region" description="Polar residues" evidence="1">
    <location>
        <begin position="1881"/>
        <end position="1895"/>
    </location>
</feature>
<feature type="compositionally biased region" description="Basic and acidic residues" evidence="1">
    <location>
        <begin position="841"/>
        <end position="862"/>
    </location>
</feature>
<protein>
    <recommendedName>
        <fullName evidence="2">FH2 domain-containing protein</fullName>
    </recommendedName>
</protein>
<feature type="compositionally biased region" description="Low complexity" evidence="1">
    <location>
        <begin position="73"/>
        <end position="88"/>
    </location>
</feature>